<keyword evidence="3" id="KW-1185">Reference proteome</keyword>
<dbReference type="Gramene" id="Ma10_t22790.1">
    <property type="protein sequence ID" value="Ma10_p22790.1"/>
    <property type="gene ID" value="Ma10_g22790"/>
</dbReference>
<reference evidence="2" key="2">
    <citation type="submission" date="2021-05" db="UniProtKB">
        <authorList>
            <consortium name="EnsemblPlants"/>
        </authorList>
    </citation>
    <scope>IDENTIFICATION</scope>
    <source>
        <strain evidence="2">subsp. malaccensis</strain>
    </source>
</reference>
<gene>
    <name evidence="1" type="ORF">GSMUA_325700.1</name>
</gene>
<dbReference type="InParanoid" id="A0A804KZ96"/>
<organism evidence="2 3">
    <name type="scientific">Musa acuminata subsp. malaccensis</name>
    <name type="common">Wild banana</name>
    <name type="synonym">Musa malaccensis</name>
    <dbReference type="NCBI Taxonomy" id="214687"/>
    <lineage>
        <taxon>Eukaryota</taxon>
        <taxon>Viridiplantae</taxon>
        <taxon>Streptophyta</taxon>
        <taxon>Embryophyta</taxon>
        <taxon>Tracheophyta</taxon>
        <taxon>Spermatophyta</taxon>
        <taxon>Magnoliopsida</taxon>
        <taxon>Liliopsida</taxon>
        <taxon>Zingiberales</taxon>
        <taxon>Musaceae</taxon>
        <taxon>Musa</taxon>
    </lineage>
</organism>
<evidence type="ECO:0000313" key="1">
    <source>
        <dbReference type="EMBL" id="CAG1854344.1"/>
    </source>
</evidence>
<evidence type="ECO:0000313" key="2">
    <source>
        <dbReference type="EnsemblPlants" id="Ma10_p22790.1"/>
    </source>
</evidence>
<dbReference type="AlphaFoldDB" id="A0A804KZ96"/>
<dbReference type="EnsemblPlants" id="Ma10_t22790.1">
    <property type="protein sequence ID" value="Ma10_p22790.1"/>
    <property type="gene ID" value="Ma10_g22790"/>
</dbReference>
<evidence type="ECO:0000313" key="3">
    <source>
        <dbReference type="Proteomes" id="UP000012960"/>
    </source>
</evidence>
<dbReference type="EMBL" id="HG996476">
    <property type="protein sequence ID" value="CAG1854344.1"/>
    <property type="molecule type" value="Genomic_DNA"/>
</dbReference>
<sequence length="104" mass="11807">MIASFQQLRLESLNILFPIIQSSLYLFLLQDSCPSIKNVKYYTDDWPTLAAKSAYEKSVFTRTLKINACTEGHHLPCSSSQNGESILAEHAIGSGERTRAWRWI</sequence>
<name>A0A804KZ96_MUSAM</name>
<accession>A0A804KZ96</accession>
<dbReference type="Proteomes" id="UP000012960">
    <property type="component" value="Unplaced"/>
</dbReference>
<protein>
    <submittedName>
        <fullName evidence="1">(wild Malaysian banana) hypothetical protein</fullName>
    </submittedName>
</protein>
<reference evidence="1" key="1">
    <citation type="submission" date="2021-03" db="EMBL/GenBank/DDBJ databases">
        <authorList>
            <consortium name="Genoscope - CEA"/>
            <person name="William W."/>
        </authorList>
    </citation>
    <scope>NUCLEOTIDE SEQUENCE</scope>
    <source>
        <strain evidence="1">Doubled-haploid Pahang</strain>
    </source>
</reference>
<proteinExistence type="predicted"/>